<keyword evidence="1 3" id="KW-0547">Nucleotide-binding</keyword>
<keyword evidence="7" id="KW-1185">Reference proteome</keyword>
<gene>
    <name evidence="6" type="ORF">Cgig2_000791</name>
</gene>
<comment type="caution">
    <text evidence="6">The sequence shown here is derived from an EMBL/GenBank/DDBJ whole genome shotgun (WGS) entry which is preliminary data.</text>
</comment>
<name>A0A9Q1GSW6_9CARY</name>
<evidence type="ECO:0000313" key="6">
    <source>
        <dbReference type="EMBL" id="KAJ8424013.1"/>
    </source>
</evidence>
<dbReference type="CDD" id="cd19481">
    <property type="entry name" value="RecA-like_protease"/>
    <property type="match status" value="1"/>
</dbReference>
<evidence type="ECO:0000313" key="7">
    <source>
        <dbReference type="Proteomes" id="UP001153076"/>
    </source>
</evidence>
<dbReference type="InterPro" id="IPR050221">
    <property type="entry name" value="26S_Proteasome_ATPase"/>
</dbReference>
<dbReference type="InterPro" id="IPR003959">
    <property type="entry name" value="ATPase_AAA_core"/>
</dbReference>
<dbReference type="OrthoDB" id="5925at2759"/>
<organism evidence="6 7">
    <name type="scientific">Carnegiea gigantea</name>
    <dbReference type="NCBI Taxonomy" id="171969"/>
    <lineage>
        <taxon>Eukaryota</taxon>
        <taxon>Viridiplantae</taxon>
        <taxon>Streptophyta</taxon>
        <taxon>Embryophyta</taxon>
        <taxon>Tracheophyta</taxon>
        <taxon>Spermatophyta</taxon>
        <taxon>Magnoliopsida</taxon>
        <taxon>eudicotyledons</taxon>
        <taxon>Gunneridae</taxon>
        <taxon>Pentapetalae</taxon>
        <taxon>Caryophyllales</taxon>
        <taxon>Cactineae</taxon>
        <taxon>Cactaceae</taxon>
        <taxon>Cactoideae</taxon>
        <taxon>Echinocereeae</taxon>
        <taxon>Carnegiea</taxon>
    </lineage>
</organism>
<protein>
    <recommendedName>
        <fullName evidence="5">ATPase AAA-type core domain-containing protein</fullName>
    </recommendedName>
</protein>
<evidence type="ECO:0000256" key="1">
    <source>
        <dbReference type="ARBA" id="ARBA00022741"/>
    </source>
</evidence>
<feature type="region of interest" description="Disordered" evidence="4">
    <location>
        <begin position="313"/>
        <end position="336"/>
    </location>
</feature>
<dbReference type="Proteomes" id="UP001153076">
    <property type="component" value="Unassembled WGS sequence"/>
</dbReference>
<dbReference type="AlphaFoldDB" id="A0A9Q1GSW6"/>
<sequence>MHGMKALQLVLIPPMPQLASTFCLPYSLLASSGISKPTSGNALSCLSRDAKRTSKWLLLDLCGPLGPLLPLVSCSMPRTQPPHETDLSQRLCQLVATSPMPQFLFPLSAACPLVVPSWKLLELLSFTMGVPLLYVPLEVVLSKYYGESERLLGKVFTLANELPDGAIIFLDEVDSFAIARDSEMHEATRRILSVLLRQIDGFEQDKRVVVIAATNRKQDLDPALISRFDSMITFGLPDQQNRQEIAAQYAKHLTKPELAEFAMVTEGLSGRDIRDVCQQAERRWASKAGDAKEGSLPPLQEYIESAMNRRKSLLEIEEQRSQNPGIRRDRRPLDLS</sequence>
<keyword evidence="2 3" id="KW-0067">ATP-binding</keyword>
<dbReference type="GO" id="GO:0005524">
    <property type="term" value="F:ATP binding"/>
    <property type="evidence" value="ECO:0007669"/>
    <property type="project" value="UniProtKB-KW"/>
</dbReference>
<feature type="domain" description="ATPase AAA-type core" evidence="5">
    <location>
        <begin position="123"/>
        <end position="235"/>
    </location>
</feature>
<dbReference type="GO" id="GO:0016887">
    <property type="term" value="F:ATP hydrolysis activity"/>
    <property type="evidence" value="ECO:0007669"/>
    <property type="project" value="InterPro"/>
</dbReference>
<dbReference type="EMBL" id="JAKOGI010001802">
    <property type="protein sequence ID" value="KAJ8424013.1"/>
    <property type="molecule type" value="Genomic_DNA"/>
</dbReference>
<reference evidence="6" key="1">
    <citation type="submission" date="2022-04" db="EMBL/GenBank/DDBJ databases">
        <title>Carnegiea gigantea Genome sequencing and assembly v2.</title>
        <authorList>
            <person name="Copetti D."/>
            <person name="Sanderson M.J."/>
            <person name="Burquez A."/>
            <person name="Wojciechowski M.F."/>
        </authorList>
    </citation>
    <scope>NUCLEOTIDE SEQUENCE</scope>
    <source>
        <strain evidence="6">SGP5-SGP5p</strain>
        <tissue evidence="6">Aerial part</tissue>
    </source>
</reference>
<proteinExistence type="inferred from homology"/>
<dbReference type="InterPro" id="IPR003960">
    <property type="entry name" value="ATPase_AAA_CS"/>
</dbReference>
<evidence type="ECO:0000256" key="4">
    <source>
        <dbReference type="SAM" id="MobiDB-lite"/>
    </source>
</evidence>
<comment type="similarity">
    <text evidence="3">Belongs to the AAA ATPase family.</text>
</comment>
<dbReference type="PROSITE" id="PS00674">
    <property type="entry name" value="AAA"/>
    <property type="match status" value="1"/>
</dbReference>
<evidence type="ECO:0000256" key="2">
    <source>
        <dbReference type="ARBA" id="ARBA00022840"/>
    </source>
</evidence>
<dbReference type="Pfam" id="PF00004">
    <property type="entry name" value="AAA"/>
    <property type="match status" value="1"/>
</dbReference>
<accession>A0A9Q1GSW6</accession>
<dbReference type="SUPFAM" id="SSF52540">
    <property type="entry name" value="P-loop containing nucleoside triphosphate hydrolases"/>
    <property type="match status" value="1"/>
</dbReference>
<dbReference type="Gene3D" id="1.10.8.60">
    <property type="match status" value="1"/>
</dbReference>
<dbReference type="PANTHER" id="PTHR23073">
    <property type="entry name" value="26S PROTEASOME REGULATORY SUBUNIT"/>
    <property type="match status" value="1"/>
</dbReference>
<dbReference type="Gene3D" id="3.40.50.300">
    <property type="entry name" value="P-loop containing nucleotide triphosphate hydrolases"/>
    <property type="match status" value="1"/>
</dbReference>
<dbReference type="InterPro" id="IPR027417">
    <property type="entry name" value="P-loop_NTPase"/>
</dbReference>
<evidence type="ECO:0000259" key="5">
    <source>
        <dbReference type="Pfam" id="PF00004"/>
    </source>
</evidence>
<evidence type="ECO:0000256" key="3">
    <source>
        <dbReference type="RuleBase" id="RU003651"/>
    </source>
</evidence>